<dbReference type="EMBL" id="JBHTMP010000081">
    <property type="protein sequence ID" value="MFD1325507.1"/>
    <property type="molecule type" value="Genomic_DNA"/>
</dbReference>
<comment type="caution">
    <text evidence="1">The sequence shown here is derived from an EMBL/GenBank/DDBJ whole genome shotgun (WGS) entry which is preliminary data.</text>
</comment>
<gene>
    <name evidence="1" type="ORF">ACFQ4H_30935</name>
</gene>
<evidence type="ECO:0000313" key="1">
    <source>
        <dbReference type="EMBL" id="MFD1325507.1"/>
    </source>
</evidence>
<accession>A0ABW3YLQ3</accession>
<keyword evidence="2" id="KW-1185">Reference proteome</keyword>
<dbReference type="Proteomes" id="UP001597260">
    <property type="component" value="Unassembled WGS sequence"/>
</dbReference>
<organism evidence="1 2">
    <name type="scientific">Micromonospora sonneratiae</name>
    <dbReference type="NCBI Taxonomy" id="1184706"/>
    <lineage>
        <taxon>Bacteria</taxon>
        <taxon>Bacillati</taxon>
        <taxon>Actinomycetota</taxon>
        <taxon>Actinomycetes</taxon>
        <taxon>Micromonosporales</taxon>
        <taxon>Micromonosporaceae</taxon>
        <taxon>Micromonospora</taxon>
    </lineage>
</organism>
<dbReference type="RefSeq" id="WP_377577965.1">
    <property type="nucleotide sequence ID" value="NZ_JBHTMP010000081.1"/>
</dbReference>
<protein>
    <submittedName>
        <fullName evidence="1">Uncharacterized protein</fullName>
    </submittedName>
</protein>
<sequence length="181" mass="20038">MAPPLARTNEEAHLYLELHPCPCGEADFGATSSVTMVDGNWIVRYSGRCVECDRPRSFEFRQPEELAVPDEGEWAPGQQPSELLDAGEWLWVADTYGSVPVGAEGLSDAQREQVRVDLVAARAAIDEVRKFLPDTAAEVPDDAFWSYRGREVRAAEPGRFGRLRLDAARAAYERSLAELDG</sequence>
<reference evidence="2" key="1">
    <citation type="journal article" date="2019" name="Int. J. Syst. Evol. Microbiol.">
        <title>The Global Catalogue of Microorganisms (GCM) 10K type strain sequencing project: providing services to taxonomists for standard genome sequencing and annotation.</title>
        <authorList>
            <consortium name="The Broad Institute Genomics Platform"/>
            <consortium name="The Broad Institute Genome Sequencing Center for Infectious Disease"/>
            <person name="Wu L."/>
            <person name="Ma J."/>
        </authorList>
    </citation>
    <scope>NUCLEOTIDE SEQUENCE [LARGE SCALE GENOMIC DNA]</scope>
    <source>
        <strain evidence="2">JCM 31037</strain>
    </source>
</reference>
<name>A0ABW3YLQ3_9ACTN</name>
<proteinExistence type="predicted"/>
<evidence type="ECO:0000313" key="2">
    <source>
        <dbReference type="Proteomes" id="UP001597260"/>
    </source>
</evidence>